<proteinExistence type="inferred from homology"/>
<accession>A0A369TLG1</accession>
<comment type="similarity">
    <text evidence="2">Belongs to the virb1 family.</text>
</comment>
<evidence type="ECO:0000259" key="5">
    <source>
        <dbReference type="Pfam" id="PF01464"/>
    </source>
</evidence>
<keyword evidence="7" id="KW-1185">Reference proteome</keyword>
<dbReference type="InterPro" id="IPR023346">
    <property type="entry name" value="Lysozyme-like_dom_sf"/>
</dbReference>
<dbReference type="Gene3D" id="1.25.20.10">
    <property type="entry name" value="Bacterial muramidases"/>
    <property type="match status" value="1"/>
</dbReference>
<protein>
    <submittedName>
        <fullName evidence="6">Lytic transglycosylase domain-containing protein</fullName>
    </submittedName>
</protein>
<evidence type="ECO:0000256" key="1">
    <source>
        <dbReference type="ARBA" id="ARBA00007734"/>
    </source>
</evidence>
<keyword evidence="3 4" id="KW-0732">Signal</keyword>
<sequence>MALGRRLRAGAVAFILTALTGANAVAIPPQPPEPPQRILVASAFGAIDADEFNRAHRIVAGLQNPLARKLLRWFIMIEQRTDGNFQEYVDFIAANPDWPWQYTLQHRAEGAMPSELSDSDVRAFFADRKPVSPYGAERYADALISDGLTDAARALLRHTWVARDFPYTDEKRFYARYGHLLTPELHRQRLDRLIWERRLSAAQRQAKRVDQGHRALARARIRLARMQPGVDGAIAGVPRELRDHPGLVFERARWRQRKGRFEGVLELLDPPRPDAQYPEVWWPIRHWTARTALDRGEISVAYRIAANHGMDEGLGFAQGEWLAGWIALQFLREPETAYPHFTRLYEGVSTPVSRARGAYWSGRAAEAAGRPEDARRWYETAATNLTTFYGQLAAARLGESAFLALPRPPRPDDAQQATFEARELVRGVRLLAAYGLEERADRLVMHLADKAGTSKAAKLVADLASDIGRQDLAVRVARQARREGKILPDHLYPVVPLPHVVEAGHGEGAVLLAIVRQESGFDIAAVSRAGARGLMQLMPATARNIARELDLSYSRGRLTADAGYNLRLGSRYISKLLERYDGSLLLAVAAYNAGPSRVSHWLRKYGDPRTGFVDPVDWIESLPFTETRNYVQRVFESLMVYRHRLAPTEVALALESDLMLRGGTLKQIGSAGPCCL</sequence>
<dbReference type="InterPro" id="IPR008258">
    <property type="entry name" value="Transglycosylase_SLT_dom_1"/>
</dbReference>
<dbReference type="GO" id="GO:0042597">
    <property type="term" value="C:periplasmic space"/>
    <property type="evidence" value="ECO:0007669"/>
    <property type="project" value="InterPro"/>
</dbReference>
<evidence type="ECO:0000313" key="6">
    <source>
        <dbReference type="EMBL" id="RDD63736.1"/>
    </source>
</evidence>
<dbReference type="Pfam" id="PF01464">
    <property type="entry name" value="SLT"/>
    <property type="match status" value="1"/>
</dbReference>
<dbReference type="SUPFAM" id="SSF48435">
    <property type="entry name" value="Bacterial muramidases"/>
    <property type="match status" value="1"/>
</dbReference>
<dbReference type="InterPro" id="IPR008939">
    <property type="entry name" value="Lytic_TGlycosylase_superhlx_U"/>
</dbReference>
<feature type="domain" description="Transglycosylase SLT" evidence="5">
    <location>
        <begin position="509"/>
        <end position="607"/>
    </location>
</feature>
<evidence type="ECO:0000256" key="4">
    <source>
        <dbReference type="SAM" id="SignalP"/>
    </source>
</evidence>
<reference evidence="6 7" key="1">
    <citation type="submission" date="2018-07" db="EMBL/GenBank/DDBJ databases">
        <title>Venubactetium sediminum gen. nov., sp. nov., isolated from a marine solar saltern.</title>
        <authorList>
            <person name="Wang S."/>
        </authorList>
    </citation>
    <scope>NUCLEOTIDE SEQUENCE [LARGE SCALE GENOMIC DNA]</scope>
    <source>
        <strain evidence="6 7">WD2A32</strain>
    </source>
</reference>
<dbReference type="Proteomes" id="UP000253941">
    <property type="component" value="Unassembled WGS sequence"/>
</dbReference>
<dbReference type="GO" id="GO:0004553">
    <property type="term" value="F:hydrolase activity, hydrolyzing O-glycosyl compounds"/>
    <property type="evidence" value="ECO:0007669"/>
    <property type="project" value="InterPro"/>
</dbReference>
<feature type="signal peptide" evidence="4">
    <location>
        <begin position="1"/>
        <end position="24"/>
    </location>
</feature>
<dbReference type="EMBL" id="QPMH01000001">
    <property type="protein sequence ID" value="RDD63736.1"/>
    <property type="molecule type" value="Genomic_DNA"/>
</dbReference>
<dbReference type="SUPFAM" id="SSF53955">
    <property type="entry name" value="Lysozyme-like"/>
    <property type="match status" value="1"/>
</dbReference>
<gene>
    <name evidence="6" type="ORF">DRB17_00720</name>
</gene>
<evidence type="ECO:0000256" key="3">
    <source>
        <dbReference type="ARBA" id="ARBA00022729"/>
    </source>
</evidence>
<name>A0A369TLG1_9PROT</name>
<evidence type="ECO:0000313" key="7">
    <source>
        <dbReference type="Proteomes" id="UP000253941"/>
    </source>
</evidence>
<comment type="caution">
    <text evidence="6">The sequence shown here is derived from an EMBL/GenBank/DDBJ whole genome shotgun (WGS) entry which is preliminary data.</text>
</comment>
<organism evidence="6 7">
    <name type="scientific">Ferruginivarius sediminum</name>
    <dbReference type="NCBI Taxonomy" id="2661937"/>
    <lineage>
        <taxon>Bacteria</taxon>
        <taxon>Pseudomonadati</taxon>
        <taxon>Pseudomonadota</taxon>
        <taxon>Alphaproteobacteria</taxon>
        <taxon>Rhodospirillales</taxon>
        <taxon>Rhodospirillaceae</taxon>
        <taxon>Ferruginivarius</taxon>
    </lineage>
</organism>
<feature type="chain" id="PRO_5016969103" evidence="4">
    <location>
        <begin position="25"/>
        <end position="676"/>
    </location>
</feature>
<dbReference type="PANTHER" id="PTHR37423:SF2">
    <property type="entry name" value="MEMBRANE-BOUND LYTIC MUREIN TRANSGLYCOSYLASE C"/>
    <property type="match status" value="1"/>
</dbReference>
<comment type="similarity">
    <text evidence="1">Belongs to the transglycosylase Slt family.</text>
</comment>
<dbReference type="Gene3D" id="1.10.530.10">
    <property type="match status" value="1"/>
</dbReference>
<dbReference type="AlphaFoldDB" id="A0A369TLG1"/>
<evidence type="ECO:0000256" key="2">
    <source>
        <dbReference type="ARBA" id="ARBA00009387"/>
    </source>
</evidence>
<dbReference type="CDD" id="cd13401">
    <property type="entry name" value="Slt70-like"/>
    <property type="match status" value="1"/>
</dbReference>
<dbReference type="PANTHER" id="PTHR37423">
    <property type="entry name" value="SOLUBLE LYTIC MUREIN TRANSGLYCOSYLASE-RELATED"/>
    <property type="match status" value="1"/>
</dbReference>